<reference evidence="2 3" key="1">
    <citation type="submission" date="2013-04" db="EMBL/GenBank/DDBJ databases">
        <title>The Genome Sequence of Parabacteroides goldsteinii DSM 19448.</title>
        <authorList>
            <consortium name="The Broad Institute Genomics Platform"/>
            <person name="Earl A."/>
            <person name="Ward D."/>
            <person name="Feldgarden M."/>
            <person name="Gevers D."/>
            <person name="Martens E."/>
            <person name="Sakamoto M."/>
            <person name="Benno Y."/>
            <person name="Song Y."/>
            <person name="Liu C."/>
            <person name="Lee J."/>
            <person name="Bolanos M."/>
            <person name="Vaisanen M.L."/>
            <person name="Finegold S.M."/>
            <person name="Walker B."/>
            <person name="Young S."/>
            <person name="Zeng Q."/>
            <person name="Gargeya S."/>
            <person name="Fitzgerald M."/>
            <person name="Haas B."/>
            <person name="Abouelleil A."/>
            <person name="Allen A.W."/>
            <person name="Alvarado L."/>
            <person name="Arachchi H.M."/>
            <person name="Berlin A.M."/>
            <person name="Chapman S.B."/>
            <person name="Gainer-Dewar J."/>
            <person name="Goldberg J."/>
            <person name="Griggs A."/>
            <person name="Gujja S."/>
            <person name="Hansen M."/>
            <person name="Howarth C."/>
            <person name="Imamovic A."/>
            <person name="Ireland A."/>
            <person name="Larimer J."/>
            <person name="McCowan C."/>
            <person name="Murphy C."/>
            <person name="Pearson M."/>
            <person name="Poon T.W."/>
            <person name="Priest M."/>
            <person name="Roberts A."/>
            <person name="Saif S."/>
            <person name="Shea T."/>
            <person name="Sisk P."/>
            <person name="Sykes S."/>
            <person name="Wortman J."/>
            <person name="Nusbaum C."/>
            <person name="Birren B."/>
        </authorList>
    </citation>
    <scope>NUCLEOTIDE SEQUENCE [LARGE SCALE GENOMIC DNA]</scope>
    <source>
        <strain evidence="2 3">DSM 19448</strain>
    </source>
</reference>
<protein>
    <recommendedName>
        <fullName evidence="1">Cupin type-2 domain-containing protein</fullName>
    </recommendedName>
</protein>
<dbReference type="InterPro" id="IPR011051">
    <property type="entry name" value="RmlC_Cupin_sf"/>
</dbReference>
<evidence type="ECO:0000313" key="2">
    <source>
        <dbReference type="EMBL" id="KKB47319.1"/>
    </source>
</evidence>
<dbReference type="InterPro" id="IPR013096">
    <property type="entry name" value="Cupin_2"/>
</dbReference>
<dbReference type="STRING" id="927665.HMPREF1535_04729"/>
<dbReference type="Gene3D" id="2.60.120.10">
    <property type="entry name" value="Jelly Rolls"/>
    <property type="match status" value="1"/>
</dbReference>
<dbReference type="SUPFAM" id="SSF51182">
    <property type="entry name" value="RmlC-like cupins"/>
    <property type="match status" value="1"/>
</dbReference>
<evidence type="ECO:0000313" key="3">
    <source>
        <dbReference type="Proteomes" id="UP000033047"/>
    </source>
</evidence>
<sequence length="164" mass="18891">MATILKSTERNFQENPNRIEPFKLFTDISRTQKGVEPENLNFDLRQLNPGQYCSAYHFHRYAEELFLIISGSATLRTPKGLEAVSSGDLIFFEKGETGAHQLYNHTTEPCVYLDIRTFIGHDICEYPDSDKIYLVPSGEIFNKSAQSGYFDGEENPQEKWRELQ</sequence>
<dbReference type="InterPro" id="IPR014710">
    <property type="entry name" value="RmlC-like_jellyroll"/>
</dbReference>
<dbReference type="AlphaFoldDB" id="A0A0F5IP20"/>
<name>A0A0F5IP20_9BACT</name>
<dbReference type="PATRIC" id="fig|927665.4.peg.4850"/>
<feature type="domain" description="Cupin type-2" evidence="1">
    <location>
        <begin position="46"/>
        <end position="115"/>
    </location>
</feature>
<dbReference type="Pfam" id="PF07883">
    <property type="entry name" value="Cupin_2"/>
    <property type="match status" value="1"/>
</dbReference>
<gene>
    <name evidence="2" type="ORF">HMPREF1535_04729</name>
</gene>
<dbReference type="EMBL" id="AQHV01000026">
    <property type="protein sequence ID" value="KKB47319.1"/>
    <property type="molecule type" value="Genomic_DNA"/>
</dbReference>
<dbReference type="RefSeq" id="WP_010800377.1">
    <property type="nucleotide sequence ID" value="NZ_KQ033914.1"/>
</dbReference>
<organism evidence="2 3">
    <name type="scientific">Parabacteroides goldsteinii DSM 19448 = WAL 12034</name>
    <dbReference type="NCBI Taxonomy" id="927665"/>
    <lineage>
        <taxon>Bacteria</taxon>
        <taxon>Pseudomonadati</taxon>
        <taxon>Bacteroidota</taxon>
        <taxon>Bacteroidia</taxon>
        <taxon>Bacteroidales</taxon>
        <taxon>Tannerellaceae</taxon>
        <taxon>Parabacteroides</taxon>
    </lineage>
</organism>
<evidence type="ECO:0000259" key="1">
    <source>
        <dbReference type="Pfam" id="PF07883"/>
    </source>
</evidence>
<proteinExistence type="predicted"/>
<dbReference type="HOGENOM" id="CLU_119066_2_0_10"/>
<comment type="caution">
    <text evidence="2">The sequence shown here is derived from an EMBL/GenBank/DDBJ whole genome shotgun (WGS) entry which is preliminary data.</text>
</comment>
<accession>A0A0F5IP20</accession>
<dbReference type="Proteomes" id="UP000033047">
    <property type="component" value="Unassembled WGS sequence"/>
</dbReference>